<dbReference type="GeneID" id="31771392"/>
<sequence>MNRIVVRDIEDKKGKSTITKISTLQKAVVLVVAVIFTFLLFKYAKEVVNRNELNVDDRIRPITKTLVFGLSIEPGFIGNELFDFPTVGCYSLIAFIWRHVTEDDKITLSENLIELTSKEKQAIEMMLKKLNYILLENPKEAFMRWIKSENIKMNRKEYKYDILEDFWAFHFLDMNVIFIGVSIISFIFWTTYAFCNMLFLIIVTMVEFVINLWVVILKKEEGVEDEEEREIYEMIKEEVRKIIYDGKEARNLRQESN</sequence>
<feature type="transmembrane region" description="Helical" evidence="1">
    <location>
        <begin position="166"/>
        <end position="191"/>
    </location>
</feature>
<dbReference type="EMBL" id="FXXC01000001">
    <property type="protein sequence ID" value="SMR91086.1"/>
    <property type="molecule type" value="Genomic_DNA"/>
</dbReference>
<keyword evidence="1" id="KW-0812">Transmembrane</keyword>
<keyword evidence="1" id="KW-1133">Transmembrane helix</keyword>
<reference evidence="2 3" key="1">
    <citation type="submission" date="2017-05" db="EMBL/GenBank/DDBJ databases">
        <authorList>
            <person name="Varghese N."/>
            <person name="Submissions S."/>
        </authorList>
    </citation>
    <scope>NUCLEOTIDE SEQUENCE [LARGE SCALE GENOMIC DNA]</scope>
    <source>
        <strain evidence="2 3">MACB1020</strain>
    </source>
</reference>
<proteinExistence type="predicted"/>
<name>A0ABY1S5C8_CALBS</name>
<evidence type="ECO:0000313" key="2">
    <source>
        <dbReference type="EMBL" id="SMR91086.1"/>
    </source>
</evidence>
<accession>A0ABY1S5C8</accession>
<dbReference type="RefSeq" id="WP_012660693.1">
    <property type="nucleotide sequence ID" value="NZ_FUZJ01000001.1"/>
</dbReference>
<protein>
    <submittedName>
        <fullName evidence="2">Uncharacterized protein</fullName>
    </submittedName>
</protein>
<evidence type="ECO:0000313" key="3">
    <source>
        <dbReference type="Proteomes" id="UP000196803"/>
    </source>
</evidence>
<gene>
    <name evidence="2" type="ORF">SAMN05216240_0247</name>
</gene>
<keyword evidence="1" id="KW-0472">Membrane</keyword>
<comment type="caution">
    <text evidence="2">The sequence shown here is derived from an EMBL/GenBank/DDBJ whole genome shotgun (WGS) entry which is preliminary data.</text>
</comment>
<organism evidence="2 3">
    <name type="scientific">Caldicellulosiruptor bescii</name>
    <name type="common">Anaerocellum thermophilum</name>
    <dbReference type="NCBI Taxonomy" id="31899"/>
    <lineage>
        <taxon>Bacteria</taxon>
        <taxon>Bacillati</taxon>
        <taxon>Bacillota</taxon>
        <taxon>Bacillota incertae sedis</taxon>
        <taxon>Caldicellulosiruptorales</taxon>
        <taxon>Caldicellulosiruptoraceae</taxon>
        <taxon>Caldicellulosiruptor</taxon>
    </lineage>
</organism>
<evidence type="ECO:0000256" key="1">
    <source>
        <dbReference type="SAM" id="Phobius"/>
    </source>
</evidence>
<keyword evidence="3" id="KW-1185">Reference proteome</keyword>
<feature type="transmembrane region" description="Helical" evidence="1">
    <location>
        <begin position="197"/>
        <end position="217"/>
    </location>
</feature>
<dbReference type="Proteomes" id="UP000196803">
    <property type="component" value="Unassembled WGS sequence"/>
</dbReference>
<feature type="transmembrane region" description="Helical" evidence="1">
    <location>
        <begin position="23"/>
        <end position="41"/>
    </location>
</feature>